<accession>A0AAW0DJZ6</accession>
<dbReference type="AlphaFoldDB" id="A0AAW0DJZ6"/>
<feature type="region of interest" description="Disordered" evidence="1">
    <location>
        <begin position="258"/>
        <end position="289"/>
    </location>
</feature>
<evidence type="ECO:0000256" key="1">
    <source>
        <dbReference type="SAM" id="MobiDB-lite"/>
    </source>
</evidence>
<comment type="caution">
    <text evidence="2">The sequence shown here is derived from an EMBL/GenBank/DDBJ whole genome shotgun (WGS) entry which is preliminary data.</text>
</comment>
<gene>
    <name evidence="2" type="ORF">R3P38DRAFT_2858927</name>
</gene>
<reference evidence="2 3" key="1">
    <citation type="journal article" date="2024" name="J Genomics">
        <title>Draft genome sequencing and assembly of Favolaschia claudopus CIRM-BRFM 2984 isolated from oak limbs.</title>
        <authorList>
            <person name="Navarro D."/>
            <person name="Drula E."/>
            <person name="Chaduli D."/>
            <person name="Cazenave R."/>
            <person name="Ahrendt S."/>
            <person name="Wang J."/>
            <person name="Lipzen A."/>
            <person name="Daum C."/>
            <person name="Barry K."/>
            <person name="Grigoriev I.V."/>
            <person name="Favel A."/>
            <person name="Rosso M.N."/>
            <person name="Martin F."/>
        </authorList>
    </citation>
    <scope>NUCLEOTIDE SEQUENCE [LARGE SCALE GENOMIC DNA]</scope>
    <source>
        <strain evidence="2 3">CIRM-BRFM 2984</strain>
    </source>
</reference>
<protein>
    <submittedName>
        <fullName evidence="2">Uncharacterized protein</fullName>
    </submittedName>
</protein>
<proteinExistence type="predicted"/>
<keyword evidence="3" id="KW-1185">Reference proteome</keyword>
<dbReference type="Proteomes" id="UP001362999">
    <property type="component" value="Unassembled WGS sequence"/>
</dbReference>
<name>A0AAW0DJZ6_9AGAR</name>
<dbReference type="SUPFAM" id="SSF52047">
    <property type="entry name" value="RNI-like"/>
    <property type="match status" value="1"/>
</dbReference>
<organism evidence="2 3">
    <name type="scientific">Favolaschia claudopus</name>
    <dbReference type="NCBI Taxonomy" id="2862362"/>
    <lineage>
        <taxon>Eukaryota</taxon>
        <taxon>Fungi</taxon>
        <taxon>Dikarya</taxon>
        <taxon>Basidiomycota</taxon>
        <taxon>Agaricomycotina</taxon>
        <taxon>Agaricomycetes</taxon>
        <taxon>Agaricomycetidae</taxon>
        <taxon>Agaricales</taxon>
        <taxon>Marasmiineae</taxon>
        <taxon>Mycenaceae</taxon>
        <taxon>Favolaschia</taxon>
    </lineage>
</organism>
<sequence>MSVSLAEFPEELLERILALAVIAPCTPHPRAPWHPHTSSGRKETRGRIAPLLVSSVFHRIALPLFYHTLVIHSATQSASLLDALRARPYLANATRVLVLPSPSACDAQVLAMLSNLSVLDVSLPHNATMAEDVEPLADGVRKLTGLHWLSIRKPSGTYLSQPAPRLMLEALAETVSSCADLHTTTLSFPLSSDPSMDPLTSSLSSAPSLTTLRTPLPSLPTSAPAYAEVAQNPVLQRVCLGRDDTPANPFTVAECDDEETKCAKPTQSPPPTRRRDTFPSSNQRTARARPLPATALFFSAARKHSRLVDLIRAGTDVASVGGWRGRSATVVG</sequence>
<evidence type="ECO:0000313" key="3">
    <source>
        <dbReference type="Proteomes" id="UP001362999"/>
    </source>
</evidence>
<dbReference type="EMBL" id="JAWWNJ010000007">
    <property type="protein sequence ID" value="KAK7052169.1"/>
    <property type="molecule type" value="Genomic_DNA"/>
</dbReference>
<evidence type="ECO:0000313" key="2">
    <source>
        <dbReference type="EMBL" id="KAK7052169.1"/>
    </source>
</evidence>